<evidence type="ECO:0000313" key="3">
    <source>
        <dbReference type="Proteomes" id="UP000430345"/>
    </source>
</evidence>
<proteinExistence type="predicted"/>
<name>A0A6I1MPL3_9CLOT</name>
<dbReference type="Proteomes" id="UP000430345">
    <property type="component" value="Unassembled WGS sequence"/>
</dbReference>
<dbReference type="OrthoDB" id="4540221at2"/>
<organism evidence="2 3">
    <name type="scientific">Clostridium tarantellae</name>
    <dbReference type="NCBI Taxonomy" id="39493"/>
    <lineage>
        <taxon>Bacteria</taxon>
        <taxon>Bacillati</taxon>
        <taxon>Bacillota</taxon>
        <taxon>Clostridia</taxon>
        <taxon>Eubacteriales</taxon>
        <taxon>Clostridiaceae</taxon>
        <taxon>Clostridium</taxon>
    </lineage>
</organism>
<keyword evidence="2" id="KW-0456">Lyase</keyword>
<dbReference type="SUPFAM" id="SSF51905">
    <property type="entry name" value="FAD/NAD(P)-binding domain"/>
    <property type="match status" value="1"/>
</dbReference>
<dbReference type="NCBIfam" id="NF010584">
    <property type="entry name" value="PRK13977.1"/>
    <property type="match status" value="1"/>
</dbReference>
<dbReference type="GO" id="GO:0006631">
    <property type="term" value="P:fatty acid metabolic process"/>
    <property type="evidence" value="ECO:0007669"/>
    <property type="project" value="InterPro"/>
</dbReference>
<dbReference type="RefSeq" id="WP_152891468.1">
    <property type="nucleotide sequence ID" value="NZ_WHJC01000300.1"/>
</dbReference>
<sequence length="530" mass="60720">MNTCVNPQERKVYLVGAGIASLASAVYFIQEGHISPKNICIFEQQNVLGGSLDGAGNSEDGYISHGARMFDKEAYACTYDLFSRVPSLNDPNLTVLDDFNKFNKDTKFNRSNVRLIGENAERIDVLSFQLSRGDQLMLSNMMIQPECKFEKARICDCFSEEFFHTNFWYMWCTTFAFQPWHSAIEFRRYLHRFVHEFPHVTDLAGVRHSRYNQYDSITLPIVTWLKNEGVVFKPNCKVTNFQFEIIDGKKSVKLIEYKEEDKECNIDVTPIDLVLATVGSMTAAFSVGDNDTKTEIYGKDKDGSWDLWENLSKIDDNFGHPQVFDERIKESLWESITMTFKTPLFFDLMRDFCGGTGTEVTFKDSNWFLSIVLPKQPYFIDQPDDVQVAWGYALHPDKEGNFVHKKMCDCTGKEIMEEICGLLKFNEHKDEIIKSTICKGCVMPFITSQFLTRSKGDRPEVVPKTSHNLAFIGQFCEIKDDTVFTVDYSVRSAQIAVYTLLGLNYKEVTPIYLGEYDTRVLLGALATMIK</sequence>
<dbReference type="GO" id="GO:0071949">
    <property type="term" value="F:FAD binding"/>
    <property type="evidence" value="ECO:0007669"/>
    <property type="project" value="InterPro"/>
</dbReference>
<keyword evidence="1" id="KW-0812">Transmembrane</keyword>
<keyword evidence="1" id="KW-1133">Transmembrane helix</keyword>
<accession>A0A6I1MPL3</accession>
<dbReference type="Gene3D" id="3.30.9.80">
    <property type="match status" value="1"/>
</dbReference>
<keyword evidence="1" id="KW-0472">Membrane</keyword>
<evidence type="ECO:0000256" key="1">
    <source>
        <dbReference type="SAM" id="Phobius"/>
    </source>
</evidence>
<dbReference type="AlphaFoldDB" id="A0A6I1MPL3"/>
<dbReference type="InterPro" id="IPR010354">
    <property type="entry name" value="Oleate_hydratase"/>
</dbReference>
<dbReference type="EMBL" id="WHJC01000300">
    <property type="protein sequence ID" value="MPQ44743.1"/>
    <property type="molecule type" value="Genomic_DNA"/>
</dbReference>
<gene>
    <name evidence="2" type="ORF">GBZ86_13460</name>
</gene>
<dbReference type="Pfam" id="PF06100">
    <property type="entry name" value="MCRA"/>
    <property type="match status" value="1"/>
</dbReference>
<comment type="caution">
    <text evidence="2">The sequence shown here is derived from an EMBL/GenBank/DDBJ whole genome shotgun (WGS) entry which is preliminary data.</text>
</comment>
<evidence type="ECO:0000313" key="2">
    <source>
        <dbReference type="EMBL" id="MPQ44743.1"/>
    </source>
</evidence>
<dbReference type="Gene3D" id="3.50.50.60">
    <property type="entry name" value="FAD/NAD(P)-binding domain"/>
    <property type="match status" value="2"/>
</dbReference>
<dbReference type="InterPro" id="IPR036188">
    <property type="entry name" value="FAD/NAD-bd_sf"/>
</dbReference>
<reference evidence="2 3" key="1">
    <citation type="submission" date="2019-10" db="EMBL/GenBank/DDBJ databases">
        <title>The Genome Sequence of Clostridium tarantellae Isolated from Fish Brain.</title>
        <authorList>
            <person name="Bano L."/>
            <person name="Kiel M."/>
            <person name="Sales G."/>
            <person name="Doxey A.C."/>
            <person name="Mansfield M.J."/>
            <person name="Schiavone M."/>
            <person name="Rossetto O."/>
            <person name="Pirazzini M."/>
            <person name="Dobrindt U."/>
            <person name="Montecucco C."/>
        </authorList>
    </citation>
    <scope>NUCLEOTIDE SEQUENCE [LARGE SCALE GENOMIC DNA]</scope>
    <source>
        <strain evidence="2 3">DSM 3997</strain>
    </source>
</reference>
<dbReference type="GO" id="GO:0050151">
    <property type="term" value="F:oleate hydratase activity"/>
    <property type="evidence" value="ECO:0007669"/>
    <property type="project" value="UniProtKB-EC"/>
</dbReference>
<keyword evidence="3" id="KW-1185">Reference proteome</keyword>
<protein>
    <submittedName>
        <fullName evidence="2">Oleate hydratase</fullName>
        <ecNumber evidence="2">4.2.1.53</ecNumber>
    </submittedName>
</protein>
<dbReference type="PANTHER" id="PTHR37417:SF2">
    <property type="entry name" value="67 KDA MYOSIN-CROSS-REACTIVE ANTIGEN FAMILY PROTEIN (AFU_ORTHOLOGUE AFUA_5G09970)"/>
    <property type="match status" value="1"/>
</dbReference>
<dbReference type="PANTHER" id="PTHR37417">
    <property type="entry name" value="67 KDA MYOSIN-CROSS-REACTIVE ANTIGEN FAMILY PROTEIN (AFU_ORTHOLOGUE AFUA_5G09970)"/>
    <property type="match status" value="1"/>
</dbReference>
<dbReference type="EC" id="4.2.1.53" evidence="2"/>
<feature type="transmembrane region" description="Helical" evidence="1">
    <location>
        <begin position="12"/>
        <end position="29"/>
    </location>
</feature>